<feature type="transmembrane region" description="Helical" evidence="6">
    <location>
        <begin position="198"/>
        <end position="215"/>
    </location>
</feature>
<evidence type="ECO:0000256" key="5">
    <source>
        <dbReference type="ARBA" id="ARBA00023136"/>
    </source>
</evidence>
<dbReference type="InterPro" id="IPR002293">
    <property type="entry name" value="AA/rel_permease1"/>
</dbReference>
<name>A0A806TET2_PRIMG</name>
<keyword evidence="5 6" id="KW-0472">Membrane</keyword>
<comment type="subcellular location">
    <subcellularLocation>
        <location evidence="1">Cell membrane</location>
        <topology evidence="1">Multi-pass membrane protein</topology>
    </subcellularLocation>
</comment>
<evidence type="ECO:0000256" key="1">
    <source>
        <dbReference type="ARBA" id="ARBA00004651"/>
    </source>
</evidence>
<evidence type="ECO:0000313" key="7">
    <source>
        <dbReference type="EMBL" id="AKP76570.1"/>
    </source>
</evidence>
<keyword evidence="2" id="KW-1003">Cell membrane</keyword>
<keyword evidence="4 6" id="KW-1133">Transmembrane helix</keyword>
<feature type="transmembrane region" description="Helical" evidence="6">
    <location>
        <begin position="425"/>
        <end position="443"/>
    </location>
</feature>
<dbReference type="Proteomes" id="UP000036410">
    <property type="component" value="Chromosome"/>
</dbReference>
<gene>
    <name evidence="7" type="primary">adiC_1</name>
    <name evidence="7" type="ORF">AS52_01605</name>
</gene>
<feature type="transmembrane region" description="Helical" evidence="6">
    <location>
        <begin position="158"/>
        <end position="178"/>
    </location>
</feature>
<dbReference type="Gene3D" id="1.20.1740.10">
    <property type="entry name" value="Amino acid/polyamine transporter I"/>
    <property type="match status" value="1"/>
</dbReference>
<feature type="transmembrane region" description="Helical" evidence="6">
    <location>
        <begin position="283"/>
        <end position="311"/>
    </location>
</feature>
<feature type="transmembrane region" description="Helical" evidence="6">
    <location>
        <begin position="129"/>
        <end position="151"/>
    </location>
</feature>
<accession>A0A806TET2</accession>
<proteinExistence type="predicted"/>
<dbReference type="AlphaFoldDB" id="A0A806TET2"/>
<feature type="transmembrane region" description="Helical" evidence="6">
    <location>
        <begin position="83"/>
        <end position="109"/>
    </location>
</feature>
<protein>
    <submittedName>
        <fullName evidence="7">Arginine/agmatine antiporter</fullName>
    </submittedName>
</protein>
<dbReference type="GO" id="GO:0022857">
    <property type="term" value="F:transmembrane transporter activity"/>
    <property type="evidence" value="ECO:0007669"/>
    <property type="project" value="InterPro"/>
</dbReference>
<evidence type="ECO:0000256" key="6">
    <source>
        <dbReference type="SAM" id="Phobius"/>
    </source>
</evidence>
<reference evidence="7 8" key="1">
    <citation type="submission" date="2015-01" db="EMBL/GenBank/DDBJ databases">
        <title>Genome sequence of bacillus megaterium Q3.</title>
        <authorList>
            <person name="Wang Y."/>
            <person name="Luo K."/>
            <person name="Bai L."/>
            <person name="Luo F."/>
        </authorList>
    </citation>
    <scope>NUCLEOTIDE SEQUENCE [LARGE SCALE GENOMIC DNA]</scope>
    <source>
        <strain evidence="7 8">Q3</strain>
    </source>
</reference>
<dbReference type="PANTHER" id="PTHR42770">
    <property type="entry name" value="AMINO ACID TRANSPORTER-RELATED"/>
    <property type="match status" value="1"/>
</dbReference>
<feature type="transmembrane region" description="Helical" evidence="6">
    <location>
        <begin position="21"/>
        <end position="45"/>
    </location>
</feature>
<dbReference type="Pfam" id="PF13520">
    <property type="entry name" value="AA_permease_2"/>
    <property type="match status" value="1"/>
</dbReference>
<feature type="transmembrane region" description="Helical" evidence="6">
    <location>
        <begin position="51"/>
        <end position="71"/>
    </location>
</feature>
<dbReference type="InterPro" id="IPR050367">
    <property type="entry name" value="APC_superfamily"/>
</dbReference>
<keyword evidence="3 6" id="KW-0812">Transmembrane</keyword>
<dbReference type="PANTHER" id="PTHR42770:SF11">
    <property type="entry name" value="INNER MEMBRANE TRANSPORT PROTEIN YBAT"/>
    <property type="match status" value="1"/>
</dbReference>
<dbReference type="RefSeq" id="WP_034266682.1">
    <property type="nucleotide sequence ID" value="NZ_CP010586.1"/>
</dbReference>
<evidence type="ECO:0000256" key="4">
    <source>
        <dbReference type="ARBA" id="ARBA00022989"/>
    </source>
</evidence>
<feature type="transmembrane region" description="Helical" evidence="6">
    <location>
        <begin position="332"/>
        <end position="354"/>
    </location>
</feature>
<dbReference type="EMBL" id="CP010586">
    <property type="protein sequence ID" value="AKP76570.1"/>
    <property type="molecule type" value="Genomic_DNA"/>
</dbReference>
<evidence type="ECO:0000313" key="8">
    <source>
        <dbReference type="Proteomes" id="UP000036410"/>
    </source>
</evidence>
<dbReference type="GO" id="GO:0005886">
    <property type="term" value="C:plasma membrane"/>
    <property type="evidence" value="ECO:0007669"/>
    <property type="project" value="UniProtKB-SubCell"/>
</dbReference>
<feature type="transmembrane region" description="Helical" evidence="6">
    <location>
        <begin position="236"/>
        <end position="258"/>
    </location>
</feature>
<feature type="transmembrane region" description="Helical" evidence="6">
    <location>
        <begin position="397"/>
        <end position="413"/>
    </location>
</feature>
<evidence type="ECO:0000256" key="2">
    <source>
        <dbReference type="ARBA" id="ARBA00022475"/>
    </source>
</evidence>
<dbReference type="PIRSF" id="PIRSF006060">
    <property type="entry name" value="AA_transporter"/>
    <property type="match status" value="1"/>
</dbReference>
<feature type="transmembrane region" description="Helical" evidence="6">
    <location>
        <begin position="360"/>
        <end position="385"/>
    </location>
</feature>
<organism evidence="7 8">
    <name type="scientific">Priestia megaterium Q3</name>
    <dbReference type="NCBI Taxonomy" id="1452722"/>
    <lineage>
        <taxon>Bacteria</taxon>
        <taxon>Bacillati</taxon>
        <taxon>Bacillota</taxon>
        <taxon>Bacilli</taxon>
        <taxon>Bacillales</taxon>
        <taxon>Bacillaceae</taxon>
        <taxon>Priestia</taxon>
    </lineage>
</organism>
<sequence>MSTKITSQLAPKKRLTLFDAVSSTLAQIAPAAAIYYGLPVIFLATGTGSPLTLLIAALAVAMVGLSLTNFSKKHPSSGSLVKYIGMTFGSVVGTASAIIFIVGTFFLAASAFIELGGWTADSLALYGIHIHWIIPTVLLTLFIWGLTIIGIDRSTKIASIALIIEVIVLLVVSVLILFYPPEPLSLEPFHLSSIKGGLAGIGLGFPLAVYLFIGFENSVALAEETENPERNTSRAVLASIAMMAIFYIFVTYCVIQGFSNSASALSKSSNPFMELANRYLNELAIFAIIAGFTSIVGMSIACLNAFSRIAFNSSKEGLISTKFSKVSKWGTPIGTLTLIMGIGLVLAILFGIFSENWVVGFGYVSTLGTIPILLIYLMLNLAVIFNKKERWPFHRKFIFPILGLVSISLPIWAMVQPGQPLPTGYFPWAILAVCIVSLIYSWFKVRKGSSKASAINPLETFSNQRK</sequence>
<evidence type="ECO:0000256" key="3">
    <source>
        <dbReference type="ARBA" id="ARBA00022692"/>
    </source>
</evidence>